<dbReference type="AlphaFoldDB" id="A0A0B7BWR0"/>
<feature type="region of interest" description="Disordered" evidence="1">
    <location>
        <begin position="23"/>
        <end position="76"/>
    </location>
</feature>
<sequence length="76" mass="8485">VLSSASLSSRKKRSKCVWCKPRRKRPKFSISKSATRGSGNDGAEDEMSHEELDAEQLSHDSQKDATQQLVVDITDH</sequence>
<proteinExistence type="predicted"/>
<reference evidence="2" key="1">
    <citation type="submission" date="2014-12" db="EMBL/GenBank/DDBJ databases">
        <title>Insight into the proteome of Arion vulgaris.</title>
        <authorList>
            <person name="Aradska J."/>
            <person name="Bulat T."/>
            <person name="Smidak R."/>
            <person name="Sarate P."/>
            <person name="Gangsoo J."/>
            <person name="Sialana F."/>
            <person name="Bilban M."/>
            <person name="Lubec G."/>
        </authorList>
    </citation>
    <scope>NUCLEOTIDE SEQUENCE</scope>
    <source>
        <tissue evidence="2">Skin</tissue>
    </source>
</reference>
<feature type="compositionally biased region" description="Acidic residues" evidence="1">
    <location>
        <begin position="42"/>
        <end position="54"/>
    </location>
</feature>
<name>A0A0B7BWR0_9EUPU</name>
<feature type="non-terminal residue" evidence="2">
    <location>
        <position position="1"/>
    </location>
</feature>
<protein>
    <submittedName>
        <fullName evidence="2">Uncharacterized protein</fullName>
    </submittedName>
</protein>
<evidence type="ECO:0000313" key="2">
    <source>
        <dbReference type="EMBL" id="CEK97644.1"/>
    </source>
</evidence>
<evidence type="ECO:0000256" key="1">
    <source>
        <dbReference type="SAM" id="MobiDB-lite"/>
    </source>
</evidence>
<accession>A0A0B7BWR0</accession>
<organism evidence="2">
    <name type="scientific">Arion vulgaris</name>
    <dbReference type="NCBI Taxonomy" id="1028688"/>
    <lineage>
        <taxon>Eukaryota</taxon>
        <taxon>Metazoa</taxon>
        <taxon>Spiralia</taxon>
        <taxon>Lophotrochozoa</taxon>
        <taxon>Mollusca</taxon>
        <taxon>Gastropoda</taxon>
        <taxon>Heterobranchia</taxon>
        <taxon>Euthyneura</taxon>
        <taxon>Panpulmonata</taxon>
        <taxon>Eupulmonata</taxon>
        <taxon>Stylommatophora</taxon>
        <taxon>Helicina</taxon>
        <taxon>Arionoidea</taxon>
        <taxon>Arionidae</taxon>
        <taxon>Arion</taxon>
    </lineage>
</organism>
<gene>
    <name evidence="2" type="primary">ORF216466</name>
</gene>
<dbReference type="EMBL" id="HACG01050779">
    <property type="protein sequence ID" value="CEK97644.1"/>
    <property type="molecule type" value="Transcribed_RNA"/>
</dbReference>
<feature type="non-terminal residue" evidence="2">
    <location>
        <position position="76"/>
    </location>
</feature>